<dbReference type="PANTHER" id="PTHR11941">
    <property type="entry name" value="ENOYL-COA HYDRATASE-RELATED"/>
    <property type="match status" value="1"/>
</dbReference>
<dbReference type="InterPro" id="IPR018376">
    <property type="entry name" value="Enoyl-CoA_hyd/isom_CS"/>
</dbReference>
<evidence type="ECO:0000313" key="4">
    <source>
        <dbReference type="EMBL" id="AYG02655.1"/>
    </source>
</evidence>
<dbReference type="InterPro" id="IPR001753">
    <property type="entry name" value="Enoyl-CoA_hydra/iso"/>
</dbReference>
<dbReference type="SUPFAM" id="SSF52096">
    <property type="entry name" value="ClpP/crotonase"/>
    <property type="match status" value="1"/>
</dbReference>
<proteinExistence type="inferred from homology"/>
<dbReference type="InterPro" id="IPR029045">
    <property type="entry name" value="ClpP/crotonase-like_dom_sf"/>
</dbReference>
<dbReference type="AlphaFoldDB" id="A0A387BF85"/>
<name>A0A387BF85_9MICO</name>
<organism evidence="4 5">
    <name type="scientific">Gryllotalpicola protaetiae</name>
    <dbReference type="NCBI Taxonomy" id="2419771"/>
    <lineage>
        <taxon>Bacteria</taxon>
        <taxon>Bacillati</taxon>
        <taxon>Actinomycetota</taxon>
        <taxon>Actinomycetes</taxon>
        <taxon>Micrococcales</taxon>
        <taxon>Microbacteriaceae</taxon>
        <taxon>Gryllotalpicola</taxon>
    </lineage>
</organism>
<dbReference type="OrthoDB" id="9777711at2"/>
<accession>A0A387BF85</accession>
<comment type="similarity">
    <text evidence="1 3">Belongs to the enoyl-CoA hydratase/isomerase family.</text>
</comment>
<evidence type="ECO:0000256" key="3">
    <source>
        <dbReference type="RuleBase" id="RU003707"/>
    </source>
</evidence>
<dbReference type="InterPro" id="IPR014748">
    <property type="entry name" value="Enoyl-CoA_hydra_C"/>
</dbReference>
<dbReference type="KEGG" id="gry:D7I44_03365"/>
<sequence>MAETDTVVVTTPSEGVALVTLNNPERMNSLTLETLDRLEAVARELDADASLRAVVVTGSGRAFCSGLDLSVLGTLSGNPTPLQLRLQERAVRPFVAVRDVHVPVIAAVNGPAVGAGISLALAADIRLAGSAAAFVAGFTRIGLSAGDLGVSWLLPRAIGYGAAAELVFTGGQLDATESARLGLVNRVVDGDVVAAAVELAARIAANSPSAVRLSKSALKANLEIPSYAAAIELENRGQVLATRTEDMAEAIAAFREKRDAVFTDR</sequence>
<dbReference type="GO" id="GO:0016853">
    <property type="term" value="F:isomerase activity"/>
    <property type="evidence" value="ECO:0007669"/>
    <property type="project" value="UniProtKB-KW"/>
</dbReference>
<reference evidence="4 5" key="1">
    <citation type="submission" date="2018-09" db="EMBL/GenBank/DDBJ databases">
        <title>Genome sequencing of strain 2DFW10M-5.</title>
        <authorList>
            <person name="Heo J."/>
            <person name="Kim S.-J."/>
            <person name="Kwon S.-W."/>
        </authorList>
    </citation>
    <scope>NUCLEOTIDE SEQUENCE [LARGE SCALE GENOMIC DNA]</scope>
    <source>
        <strain evidence="4 5">2DFW10M-5</strain>
    </source>
</reference>
<dbReference type="PROSITE" id="PS00166">
    <property type="entry name" value="ENOYL_COA_HYDRATASE"/>
    <property type="match status" value="1"/>
</dbReference>
<dbReference type="RefSeq" id="WP_120788189.1">
    <property type="nucleotide sequence ID" value="NZ_CP032624.1"/>
</dbReference>
<dbReference type="GO" id="GO:0016829">
    <property type="term" value="F:lyase activity"/>
    <property type="evidence" value="ECO:0007669"/>
    <property type="project" value="UniProtKB-KW"/>
</dbReference>
<dbReference type="PANTHER" id="PTHR11941:SF130">
    <property type="entry name" value="ENOYL-COA HYDRATASE ECHA12-RELATED"/>
    <property type="match status" value="1"/>
</dbReference>
<keyword evidence="5" id="KW-1185">Reference proteome</keyword>
<dbReference type="Pfam" id="PF00378">
    <property type="entry name" value="ECH_1"/>
    <property type="match status" value="1"/>
</dbReference>
<dbReference type="Proteomes" id="UP000275069">
    <property type="component" value="Chromosome"/>
</dbReference>
<keyword evidence="2" id="KW-0456">Lyase</keyword>
<dbReference type="Gene3D" id="1.10.12.10">
    <property type="entry name" value="Lyase 2-enoyl-coa Hydratase, Chain A, domain 2"/>
    <property type="match status" value="1"/>
</dbReference>
<dbReference type="CDD" id="cd06558">
    <property type="entry name" value="crotonase-like"/>
    <property type="match status" value="1"/>
</dbReference>
<keyword evidence="4" id="KW-0413">Isomerase</keyword>
<dbReference type="EMBL" id="CP032624">
    <property type="protein sequence ID" value="AYG02655.1"/>
    <property type="molecule type" value="Genomic_DNA"/>
</dbReference>
<gene>
    <name evidence="4" type="ORF">D7I44_03365</name>
</gene>
<evidence type="ECO:0000256" key="1">
    <source>
        <dbReference type="ARBA" id="ARBA00005254"/>
    </source>
</evidence>
<dbReference type="Gene3D" id="3.90.226.10">
    <property type="entry name" value="2-enoyl-CoA Hydratase, Chain A, domain 1"/>
    <property type="match status" value="1"/>
</dbReference>
<evidence type="ECO:0000256" key="2">
    <source>
        <dbReference type="ARBA" id="ARBA00023239"/>
    </source>
</evidence>
<dbReference type="GO" id="GO:0006635">
    <property type="term" value="P:fatty acid beta-oxidation"/>
    <property type="evidence" value="ECO:0007669"/>
    <property type="project" value="TreeGrafter"/>
</dbReference>
<protein>
    <submittedName>
        <fullName evidence="4">Enoyl-CoA hydratase/isomerase family protein</fullName>
    </submittedName>
</protein>
<evidence type="ECO:0000313" key="5">
    <source>
        <dbReference type="Proteomes" id="UP000275069"/>
    </source>
</evidence>